<name>A0ABP0CDV8_9PEZI</name>
<reference evidence="2 3" key="1">
    <citation type="submission" date="2024-01" db="EMBL/GenBank/DDBJ databases">
        <authorList>
            <person name="Allen C."/>
            <person name="Tagirdzhanova G."/>
        </authorList>
    </citation>
    <scope>NUCLEOTIDE SEQUENCE [LARGE SCALE GENOMIC DNA]</scope>
</reference>
<dbReference type="EMBL" id="CAWUHB010000052">
    <property type="protein sequence ID" value="CAK7230233.1"/>
    <property type="molecule type" value="Genomic_DNA"/>
</dbReference>
<feature type="compositionally biased region" description="Low complexity" evidence="1">
    <location>
        <begin position="101"/>
        <end position="112"/>
    </location>
</feature>
<gene>
    <name evidence="2" type="ORF">SCUCBS95973_007504</name>
</gene>
<feature type="region of interest" description="Disordered" evidence="1">
    <location>
        <begin position="14"/>
        <end position="67"/>
    </location>
</feature>
<proteinExistence type="predicted"/>
<protein>
    <submittedName>
        <fullName evidence="2">Uncharacterized protein</fullName>
    </submittedName>
</protein>
<evidence type="ECO:0000313" key="3">
    <source>
        <dbReference type="Proteomes" id="UP001642405"/>
    </source>
</evidence>
<sequence length="200" mass="21362">MTSPSVDAFLASEATVPASSGNGSSTMLAAPAMSVSSSRASNLSDMWSAEASRRGSDASNATQPSASDLELVLYSEKQGSSGGVPMVVSASEGGHPQIHKTQTTTTTTTTTTPASLRRPLNKITTDPLERSYPKPEKDIDVGAALAREPLKWSLGHWKKNARDVDWPAPTPDASKQRFEDMKNELRRAQLDMTVSSKAKR</sequence>
<keyword evidence="3" id="KW-1185">Reference proteome</keyword>
<comment type="caution">
    <text evidence="2">The sequence shown here is derived from an EMBL/GenBank/DDBJ whole genome shotgun (WGS) entry which is preliminary data.</text>
</comment>
<feature type="region of interest" description="Disordered" evidence="1">
    <location>
        <begin position="80"/>
        <end position="136"/>
    </location>
</feature>
<dbReference type="Proteomes" id="UP001642405">
    <property type="component" value="Unassembled WGS sequence"/>
</dbReference>
<feature type="compositionally biased region" description="Polar residues" evidence="1">
    <location>
        <begin position="34"/>
        <end position="45"/>
    </location>
</feature>
<feature type="compositionally biased region" description="Polar residues" evidence="1">
    <location>
        <begin position="17"/>
        <end position="27"/>
    </location>
</feature>
<organism evidence="2 3">
    <name type="scientific">Sporothrix curviconia</name>
    <dbReference type="NCBI Taxonomy" id="1260050"/>
    <lineage>
        <taxon>Eukaryota</taxon>
        <taxon>Fungi</taxon>
        <taxon>Dikarya</taxon>
        <taxon>Ascomycota</taxon>
        <taxon>Pezizomycotina</taxon>
        <taxon>Sordariomycetes</taxon>
        <taxon>Sordariomycetidae</taxon>
        <taxon>Ophiostomatales</taxon>
        <taxon>Ophiostomataceae</taxon>
        <taxon>Sporothrix</taxon>
    </lineage>
</organism>
<feature type="compositionally biased region" description="Basic and acidic residues" evidence="1">
    <location>
        <begin position="127"/>
        <end position="136"/>
    </location>
</feature>
<accession>A0ABP0CDV8</accession>
<feature type="compositionally biased region" description="Polar residues" evidence="1">
    <location>
        <begin position="57"/>
        <end position="66"/>
    </location>
</feature>
<evidence type="ECO:0000256" key="1">
    <source>
        <dbReference type="SAM" id="MobiDB-lite"/>
    </source>
</evidence>
<evidence type="ECO:0000313" key="2">
    <source>
        <dbReference type="EMBL" id="CAK7230233.1"/>
    </source>
</evidence>